<accession>A0A6A6UDE3</accession>
<organism evidence="2 3">
    <name type="scientific">Microthyrium microscopicum</name>
    <dbReference type="NCBI Taxonomy" id="703497"/>
    <lineage>
        <taxon>Eukaryota</taxon>
        <taxon>Fungi</taxon>
        <taxon>Dikarya</taxon>
        <taxon>Ascomycota</taxon>
        <taxon>Pezizomycotina</taxon>
        <taxon>Dothideomycetes</taxon>
        <taxon>Dothideomycetes incertae sedis</taxon>
        <taxon>Microthyriales</taxon>
        <taxon>Microthyriaceae</taxon>
        <taxon>Microthyrium</taxon>
    </lineage>
</organism>
<evidence type="ECO:0000313" key="3">
    <source>
        <dbReference type="Proteomes" id="UP000799302"/>
    </source>
</evidence>
<dbReference type="PROSITE" id="PS50181">
    <property type="entry name" value="FBOX"/>
    <property type="match status" value="1"/>
</dbReference>
<dbReference type="OrthoDB" id="5281164at2759"/>
<dbReference type="Pfam" id="PF00646">
    <property type="entry name" value="F-box"/>
    <property type="match status" value="1"/>
</dbReference>
<keyword evidence="3" id="KW-1185">Reference proteome</keyword>
<dbReference type="EMBL" id="MU004235">
    <property type="protein sequence ID" value="KAF2669591.1"/>
    <property type="molecule type" value="Genomic_DNA"/>
</dbReference>
<feature type="domain" description="F-box" evidence="1">
    <location>
        <begin position="33"/>
        <end position="89"/>
    </location>
</feature>
<dbReference type="AlphaFoldDB" id="A0A6A6UDE3"/>
<reference evidence="2" key="1">
    <citation type="journal article" date="2020" name="Stud. Mycol.">
        <title>101 Dothideomycetes genomes: a test case for predicting lifestyles and emergence of pathogens.</title>
        <authorList>
            <person name="Haridas S."/>
            <person name="Albert R."/>
            <person name="Binder M."/>
            <person name="Bloem J."/>
            <person name="Labutti K."/>
            <person name="Salamov A."/>
            <person name="Andreopoulos B."/>
            <person name="Baker S."/>
            <person name="Barry K."/>
            <person name="Bills G."/>
            <person name="Bluhm B."/>
            <person name="Cannon C."/>
            <person name="Castanera R."/>
            <person name="Culley D."/>
            <person name="Daum C."/>
            <person name="Ezra D."/>
            <person name="Gonzalez J."/>
            <person name="Henrissat B."/>
            <person name="Kuo A."/>
            <person name="Liang C."/>
            <person name="Lipzen A."/>
            <person name="Lutzoni F."/>
            <person name="Magnuson J."/>
            <person name="Mondo S."/>
            <person name="Nolan M."/>
            <person name="Ohm R."/>
            <person name="Pangilinan J."/>
            <person name="Park H.-J."/>
            <person name="Ramirez L."/>
            <person name="Alfaro M."/>
            <person name="Sun H."/>
            <person name="Tritt A."/>
            <person name="Yoshinaga Y."/>
            <person name="Zwiers L.-H."/>
            <person name="Turgeon B."/>
            <person name="Goodwin S."/>
            <person name="Spatafora J."/>
            <person name="Crous P."/>
            <person name="Grigoriev I."/>
        </authorList>
    </citation>
    <scope>NUCLEOTIDE SEQUENCE</scope>
    <source>
        <strain evidence="2">CBS 115976</strain>
    </source>
</reference>
<dbReference type="InterPro" id="IPR001810">
    <property type="entry name" value="F-box_dom"/>
</dbReference>
<protein>
    <recommendedName>
        <fullName evidence="1">F-box domain-containing protein</fullName>
    </recommendedName>
</protein>
<gene>
    <name evidence="2" type="ORF">BT63DRAFT_455569</name>
</gene>
<proteinExistence type="predicted"/>
<dbReference type="InterPro" id="IPR036047">
    <property type="entry name" value="F-box-like_dom_sf"/>
</dbReference>
<evidence type="ECO:0000313" key="2">
    <source>
        <dbReference type="EMBL" id="KAF2669591.1"/>
    </source>
</evidence>
<sequence length="250" mass="29047">MKWQLEKAGQFLQRIRRRIRSHPESLEAVATKPFALLALPAELLLEVISHLSFEDTVYLRMTSRQFRDFIPKPSQEALLIIEDTEWAIQNELLTCNHCLRLRQSVKFADKMVMANWKRCRGRGRKEASLRFCIECGLTVPWRTPGARGYSRGHNIRVQGAGYQVCKNCRLFEPVPFPSNGPPWSWCRNGYESDRKNIDGKFEDLASWKEKYQQTAKQRDESQNKEQAMAYAVIVNHRHGLEFHGLPPSCL</sequence>
<dbReference type="Proteomes" id="UP000799302">
    <property type="component" value="Unassembled WGS sequence"/>
</dbReference>
<evidence type="ECO:0000259" key="1">
    <source>
        <dbReference type="PROSITE" id="PS50181"/>
    </source>
</evidence>
<name>A0A6A6UDE3_9PEZI</name>
<dbReference type="SUPFAM" id="SSF81383">
    <property type="entry name" value="F-box domain"/>
    <property type="match status" value="1"/>
</dbReference>